<feature type="domain" description="Histone deacetylase" evidence="2">
    <location>
        <begin position="19"/>
        <end position="304"/>
    </location>
</feature>
<gene>
    <name evidence="3" type="ORF">ENO47_00900</name>
</gene>
<evidence type="ECO:0000256" key="1">
    <source>
        <dbReference type="ARBA" id="ARBA00005947"/>
    </source>
</evidence>
<dbReference type="GO" id="GO:0040029">
    <property type="term" value="P:epigenetic regulation of gene expression"/>
    <property type="evidence" value="ECO:0007669"/>
    <property type="project" value="TreeGrafter"/>
</dbReference>
<dbReference type="PRINTS" id="PR01270">
    <property type="entry name" value="HDASUPER"/>
</dbReference>
<dbReference type="PANTHER" id="PTHR10625">
    <property type="entry name" value="HISTONE DEACETYLASE HDAC1-RELATED"/>
    <property type="match status" value="1"/>
</dbReference>
<name>A0A7C2V901_9AQUI</name>
<dbReference type="InterPro" id="IPR023801">
    <property type="entry name" value="His_deacetylse_dom"/>
</dbReference>
<dbReference type="InterPro" id="IPR023696">
    <property type="entry name" value="Ureohydrolase_dom_sf"/>
</dbReference>
<evidence type="ECO:0000313" key="3">
    <source>
        <dbReference type="EMBL" id="HEW45219.1"/>
    </source>
</evidence>
<proteinExistence type="inferred from homology"/>
<protein>
    <submittedName>
        <fullName evidence="3">Histone deacetylase</fullName>
    </submittedName>
</protein>
<organism evidence="3">
    <name type="scientific">Hydrogenobacter sp</name>
    <dbReference type="NCBI Taxonomy" id="2152829"/>
    <lineage>
        <taxon>Bacteria</taxon>
        <taxon>Pseudomonadati</taxon>
        <taxon>Aquificota</taxon>
        <taxon>Aquificia</taxon>
        <taxon>Aquificales</taxon>
        <taxon>Aquificaceae</taxon>
        <taxon>Hydrogenobacter</taxon>
    </lineage>
</organism>
<dbReference type="AlphaFoldDB" id="A0A7C2V901"/>
<dbReference type="GO" id="GO:0004407">
    <property type="term" value="F:histone deacetylase activity"/>
    <property type="evidence" value="ECO:0007669"/>
    <property type="project" value="TreeGrafter"/>
</dbReference>
<dbReference type="EMBL" id="DSFP01000020">
    <property type="protein sequence ID" value="HEW45219.1"/>
    <property type="molecule type" value="Genomic_DNA"/>
</dbReference>
<dbReference type="Gene3D" id="3.40.800.20">
    <property type="entry name" value="Histone deacetylase domain"/>
    <property type="match status" value="1"/>
</dbReference>
<dbReference type="PANTHER" id="PTHR10625:SF10">
    <property type="entry name" value="HISTONE DEACETYLASE HDAC1"/>
    <property type="match status" value="1"/>
</dbReference>
<accession>A0A7C2V901</accession>
<dbReference type="CDD" id="cd09992">
    <property type="entry name" value="HDAC_classII"/>
    <property type="match status" value="1"/>
</dbReference>
<sequence length="309" mass="34663">MKTGFVYSHIYLEHHWKNHPENKDRLIAIVQELERKGLLKELMHIDPRRASAQEVSLNHDPTYVQEVADFCAAGGGYLDPDTYAVPSSYEVALYAVGGVLEGIDRLLKKEVDVVFCAVRPPGHHAEYAKAMGFCLFNNIAVGAHYLLQKGFDRVFIVDFDAHHGNGTQKSFYEDDRVFYFSSHEYPFYPGTGSREERGAGKGYGYTHNEPLPAGAGDKEFSQIYSETLPKIFYEYRPQFLLVSAGYDAHRDDPLTYLNLSTEGFGKIVDSLLSLAKDLSIPVLFALEGGYNLQALAQCVSLSIERMLEA</sequence>
<evidence type="ECO:0000259" key="2">
    <source>
        <dbReference type="Pfam" id="PF00850"/>
    </source>
</evidence>
<dbReference type="SUPFAM" id="SSF52768">
    <property type="entry name" value="Arginase/deacetylase"/>
    <property type="match status" value="1"/>
</dbReference>
<dbReference type="InterPro" id="IPR000286">
    <property type="entry name" value="HDACs"/>
</dbReference>
<comment type="caution">
    <text evidence="3">The sequence shown here is derived from an EMBL/GenBank/DDBJ whole genome shotgun (WGS) entry which is preliminary data.</text>
</comment>
<reference evidence="3" key="1">
    <citation type="journal article" date="2020" name="mSystems">
        <title>Genome- and Community-Level Interaction Insights into Carbon Utilization and Element Cycling Functions of Hydrothermarchaeota in Hydrothermal Sediment.</title>
        <authorList>
            <person name="Zhou Z."/>
            <person name="Liu Y."/>
            <person name="Xu W."/>
            <person name="Pan J."/>
            <person name="Luo Z.H."/>
            <person name="Li M."/>
        </authorList>
    </citation>
    <scope>NUCLEOTIDE SEQUENCE [LARGE SCALE GENOMIC DNA]</scope>
    <source>
        <strain evidence="3">SpSt-132</strain>
    </source>
</reference>
<comment type="similarity">
    <text evidence="1">Belongs to the histone deacetylase family.</text>
</comment>
<dbReference type="InterPro" id="IPR037138">
    <property type="entry name" value="His_deacetylse_dom_sf"/>
</dbReference>
<dbReference type="Pfam" id="PF00850">
    <property type="entry name" value="Hist_deacetyl"/>
    <property type="match status" value="1"/>
</dbReference>